<keyword evidence="4" id="KW-1185">Reference proteome</keyword>
<dbReference type="InterPro" id="IPR018392">
    <property type="entry name" value="LysM"/>
</dbReference>
<dbReference type="Proteomes" id="UP000004507">
    <property type="component" value="Unassembled WGS sequence"/>
</dbReference>
<dbReference type="HOGENOM" id="CLU_055592_0_0_5"/>
<dbReference type="eggNOG" id="COG1652">
    <property type="taxonomic scope" value="Bacteria"/>
</dbReference>
<dbReference type="PANTHER" id="PTHR35936:SF35">
    <property type="entry name" value="L-CYSTINE-BINDING PROTEIN TCYJ"/>
    <property type="match status" value="1"/>
</dbReference>
<dbReference type="PANTHER" id="PTHR35936">
    <property type="entry name" value="MEMBRANE-BOUND LYTIC MUREIN TRANSGLYCOSYLASE F"/>
    <property type="match status" value="1"/>
</dbReference>
<dbReference type="InterPro" id="IPR036779">
    <property type="entry name" value="LysM_dom_sf"/>
</dbReference>
<dbReference type="eggNOG" id="COG0834">
    <property type="taxonomic scope" value="Bacteria"/>
</dbReference>
<dbReference type="CDD" id="cd00118">
    <property type="entry name" value="LysM"/>
    <property type="match status" value="1"/>
</dbReference>
<feature type="chain" id="PRO_5002661496" evidence="1">
    <location>
        <begin position="36"/>
        <end position="360"/>
    </location>
</feature>
<dbReference type="EMBL" id="AAMS01000005">
    <property type="protein sequence ID" value="EAQ06526.1"/>
    <property type="molecule type" value="Genomic_DNA"/>
</dbReference>
<dbReference type="SUPFAM" id="SSF53850">
    <property type="entry name" value="Periplasmic binding protein-like II"/>
    <property type="match status" value="1"/>
</dbReference>
<reference evidence="3 4" key="1">
    <citation type="submission" date="2006-01" db="EMBL/GenBank/DDBJ databases">
        <authorList>
            <person name="Hagstrom A."/>
            <person name="Ferriera S."/>
            <person name="Johnson J."/>
            <person name="Kravitz S."/>
            <person name="Halpern A."/>
            <person name="Remington K."/>
            <person name="Beeson K."/>
            <person name="Tran B."/>
            <person name="Rogers Y.-H."/>
            <person name="Friedman R."/>
            <person name="Venter J.C."/>
        </authorList>
    </citation>
    <scope>NUCLEOTIDE SEQUENCE [LARGE SCALE GENOMIC DNA]</scope>
    <source>
        <strain evidence="3 4">SKA53</strain>
    </source>
</reference>
<dbReference type="SMART" id="SM00257">
    <property type="entry name" value="LysM"/>
    <property type="match status" value="1"/>
</dbReference>
<comment type="caution">
    <text evidence="3">The sequence shown here is derived from an EMBL/GenBank/DDBJ whole genome shotgun (WGS) entry which is preliminary data.</text>
</comment>
<sequence>MVTTTGMAFKTASALAMALAISAGLVLGGSHAAQAQDLCSRYTIVRGDTLSKIAKATGVQGGFQVLFNANAHVLRSPNLVETGQVITIPCADGSLPSAAPAANQAAALVPVTADRPLRIVTASGYAPFTDKDLPGGGLFTQLVLRALELGNPAQEVNFFFVNDWNAQLDSLLPSGAVDMAFPWFKPDCDRVEILSPPNAYRCTDFNHSDPFYDALVGYYTLAGSPYDGATDHADLLGARICRPDAWFTFDMEAEGLTEPEITMTRVSQLECWRLLEAGAVDVVTYDALPAEDDMRSLAISERVVSLDALTTTATLHVFVAKTNPEANAALPAMNAGLEQLRLTGEWFSIVRAGIQASLEN</sequence>
<dbReference type="RefSeq" id="WP_007205064.1">
    <property type="nucleotide sequence ID" value="NZ_CH672414.1"/>
</dbReference>
<feature type="domain" description="LysM" evidence="2">
    <location>
        <begin position="40"/>
        <end position="88"/>
    </location>
</feature>
<dbReference type="STRING" id="314232.SKA53_05543"/>
<evidence type="ECO:0000259" key="2">
    <source>
        <dbReference type="PROSITE" id="PS51782"/>
    </source>
</evidence>
<dbReference type="Pfam" id="PF01476">
    <property type="entry name" value="LysM"/>
    <property type="match status" value="1"/>
</dbReference>
<name>A3V6K2_9RHOB</name>
<dbReference type="SUPFAM" id="SSF54106">
    <property type="entry name" value="LysM domain"/>
    <property type="match status" value="1"/>
</dbReference>
<evidence type="ECO:0000313" key="3">
    <source>
        <dbReference type="EMBL" id="EAQ06526.1"/>
    </source>
</evidence>
<feature type="signal peptide" evidence="1">
    <location>
        <begin position="1"/>
        <end position="35"/>
    </location>
</feature>
<dbReference type="Gene3D" id="3.40.190.10">
    <property type="entry name" value="Periplasmic binding protein-like II"/>
    <property type="match status" value="2"/>
</dbReference>
<dbReference type="OrthoDB" id="8479038at2"/>
<gene>
    <name evidence="3" type="ORF">SKA53_05543</name>
</gene>
<proteinExistence type="predicted"/>
<keyword evidence="1" id="KW-0732">Signal</keyword>
<dbReference type="PROSITE" id="PS51782">
    <property type="entry name" value="LYSM"/>
    <property type="match status" value="1"/>
</dbReference>
<organism evidence="3 4">
    <name type="scientific">Yoonia vestfoldensis SKA53</name>
    <dbReference type="NCBI Taxonomy" id="314232"/>
    <lineage>
        <taxon>Bacteria</taxon>
        <taxon>Pseudomonadati</taxon>
        <taxon>Pseudomonadota</taxon>
        <taxon>Alphaproteobacteria</taxon>
        <taxon>Rhodobacterales</taxon>
        <taxon>Paracoccaceae</taxon>
        <taxon>Yoonia</taxon>
    </lineage>
</organism>
<dbReference type="AlphaFoldDB" id="A3V6K2"/>
<dbReference type="Gene3D" id="3.10.350.10">
    <property type="entry name" value="LysM domain"/>
    <property type="match status" value="1"/>
</dbReference>
<protein>
    <submittedName>
        <fullName evidence="3">LysM domain protein</fullName>
    </submittedName>
</protein>
<evidence type="ECO:0000313" key="4">
    <source>
        <dbReference type="Proteomes" id="UP000004507"/>
    </source>
</evidence>
<accession>A3V6K2</accession>
<evidence type="ECO:0000256" key="1">
    <source>
        <dbReference type="SAM" id="SignalP"/>
    </source>
</evidence>